<dbReference type="Proteomes" id="UP000011607">
    <property type="component" value="Unassembled WGS sequence"/>
</dbReference>
<dbReference type="eggNOG" id="arCOG01523">
    <property type="taxonomic scope" value="Archaea"/>
</dbReference>
<proteinExistence type="predicted"/>
<evidence type="ECO:0000313" key="3">
    <source>
        <dbReference type="Proteomes" id="UP000011607"/>
    </source>
</evidence>
<dbReference type="RefSeq" id="WP_006672215.1">
    <property type="nucleotide sequence ID" value="NZ_AOMA01000067.1"/>
</dbReference>
<evidence type="ECO:0000259" key="1">
    <source>
        <dbReference type="Pfam" id="PF01593"/>
    </source>
</evidence>
<dbReference type="Gene3D" id="3.50.50.60">
    <property type="entry name" value="FAD/NAD(P)-binding domain"/>
    <property type="match status" value="1"/>
</dbReference>
<comment type="caution">
    <text evidence="2">The sequence shown here is derived from an EMBL/GenBank/DDBJ whole genome shotgun (WGS) entry which is preliminary data.</text>
</comment>
<gene>
    <name evidence="2" type="ORF">C446_06345</name>
</gene>
<dbReference type="InterPro" id="IPR002937">
    <property type="entry name" value="Amino_oxidase"/>
</dbReference>
<organism evidence="2 3">
    <name type="scientific">Halobiforma nitratireducens JCM 10879</name>
    <dbReference type="NCBI Taxonomy" id="1227454"/>
    <lineage>
        <taxon>Archaea</taxon>
        <taxon>Methanobacteriati</taxon>
        <taxon>Methanobacteriota</taxon>
        <taxon>Stenosarchaea group</taxon>
        <taxon>Halobacteria</taxon>
        <taxon>Halobacteriales</taxon>
        <taxon>Natrialbaceae</taxon>
        <taxon>Halobiforma</taxon>
    </lineage>
</organism>
<keyword evidence="3" id="KW-1185">Reference proteome</keyword>
<dbReference type="STRING" id="1227454.C446_06345"/>
<dbReference type="SUPFAM" id="SSF51905">
    <property type="entry name" value="FAD/NAD(P)-binding domain"/>
    <property type="match status" value="1"/>
</dbReference>
<dbReference type="GO" id="GO:0016491">
    <property type="term" value="F:oxidoreductase activity"/>
    <property type="evidence" value="ECO:0007669"/>
    <property type="project" value="InterPro"/>
</dbReference>
<protein>
    <submittedName>
        <fullName evidence="2">Amine oxidase</fullName>
    </submittedName>
</protein>
<evidence type="ECO:0000313" key="2">
    <source>
        <dbReference type="EMBL" id="EMA41155.1"/>
    </source>
</evidence>
<dbReference type="PATRIC" id="fig|1227454.3.peg.1271"/>
<reference evidence="2 3" key="1">
    <citation type="journal article" date="2014" name="PLoS Genet.">
        <title>Phylogenetically driven sequencing of extremely halophilic archaea reveals strategies for static and dynamic osmo-response.</title>
        <authorList>
            <person name="Becker E.A."/>
            <person name="Seitzer P.M."/>
            <person name="Tritt A."/>
            <person name="Larsen D."/>
            <person name="Krusor M."/>
            <person name="Yao A.I."/>
            <person name="Wu D."/>
            <person name="Madern D."/>
            <person name="Eisen J.A."/>
            <person name="Darling A.E."/>
            <person name="Facciotti M.T."/>
        </authorList>
    </citation>
    <scope>NUCLEOTIDE SEQUENCE [LARGE SCALE GENOMIC DNA]</scope>
    <source>
        <strain evidence="2 3">JCM 10879</strain>
    </source>
</reference>
<dbReference type="OrthoDB" id="202781at2157"/>
<sequence length="441" mass="47478">MQSTPHVIVVGGGLAGLVASRHLAGAGLEVSLLERNDRVGGRVRTIERDGFRFDRGFQVLFTGYPAVERELDLEGLDLRRFAPGATIARPNHRSTVADPFRSPGTLPATVLNPDLSIGDKLRVAKLRRTLRGIDPGEIFSGDSDTADDESIAAYLRNRGFSDRFLENFAAPFYGGITLDRSLSTSSQVFEYTFRTLADGETVVPATGMEAIPAQLADRVADEGGTIRTGVTADAVTAGNSDGESDGDVTVSSDDGTLEADAVVVATDPPTARDLTDIEAIPTEARACVTQYYALSAGMDLETGKRLLLNAGGENGEREGPNHVVPHSEVAPEYAPDDRTLISATYLGEREETDEELADRTLRALESWYPERAFDGFEPLHTARVSFAQFDQPPGFHEGLPNPRDPDGSVYLAGDYTRWSSIQGAMESGRRAASAVVEDLSR</sequence>
<dbReference type="AlphaFoldDB" id="M0M9S3"/>
<dbReference type="InterPro" id="IPR036188">
    <property type="entry name" value="FAD/NAD-bd_sf"/>
</dbReference>
<dbReference type="PANTHER" id="PTHR42841">
    <property type="entry name" value="AMINE OXIDASE"/>
    <property type="match status" value="1"/>
</dbReference>
<accession>M0M9S3</accession>
<dbReference type="EMBL" id="AOMA01000067">
    <property type="protein sequence ID" value="EMA41155.1"/>
    <property type="molecule type" value="Genomic_DNA"/>
</dbReference>
<dbReference type="Pfam" id="PF01593">
    <property type="entry name" value="Amino_oxidase"/>
    <property type="match status" value="1"/>
</dbReference>
<name>M0M9S3_9EURY</name>
<feature type="domain" description="Amine oxidase" evidence="1">
    <location>
        <begin position="14"/>
        <end position="435"/>
    </location>
</feature>